<dbReference type="GO" id="GO:0016020">
    <property type="term" value="C:membrane"/>
    <property type="evidence" value="ECO:0007669"/>
    <property type="project" value="TreeGrafter"/>
</dbReference>
<reference evidence="3 4" key="1">
    <citation type="submission" date="2014-01" db="EMBL/GenBank/DDBJ databases">
        <title>Actinotalea ferrariae CF5-4.</title>
        <authorList>
            <person name="Chen F."/>
            <person name="Li Y."/>
            <person name="Wang G."/>
        </authorList>
    </citation>
    <scope>NUCLEOTIDE SEQUENCE [LARGE SCALE GENOMIC DNA]</scope>
    <source>
        <strain evidence="3 4">CF5-4</strain>
    </source>
</reference>
<dbReference type="Gene3D" id="3.40.50.1820">
    <property type="entry name" value="alpha/beta hydrolase"/>
    <property type="match status" value="1"/>
</dbReference>
<accession>A0A021VSB3</accession>
<organism evidence="3 4">
    <name type="scientific">Actinotalea ferrariae CF5-4</name>
    <dbReference type="NCBI Taxonomy" id="948458"/>
    <lineage>
        <taxon>Bacteria</taxon>
        <taxon>Bacillati</taxon>
        <taxon>Actinomycetota</taxon>
        <taxon>Actinomycetes</taxon>
        <taxon>Micrococcales</taxon>
        <taxon>Cellulomonadaceae</taxon>
        <taxon>Actinotalea</taxon>
    </lineage>
</organism>
<dbReference type="OrthoDB" id="9785847at2"/>
<dbReference type="Pfam" id="PF12697">
    <property type="entry name" value="Abhydrolase_6"/>
    <property type="match status" value="1"/>
</dbReference>
<dbReference type="RefSeq" id="WP_052022491.1">
    <property type="nucleotide sequence ID" value="NZ_AXCW01000048.1"/>
</dbReference>
<protein>
    <submittedName>
        <fullName evidence="3">Hydrolase</fullName>
    </submittedName>
</protein>
<sequence>MAVTGSVLSTPRLAVAARSAGEGELLLFLHGITAGAAVWDPVLEDLGREYRCVAVDQRGHGRSDRPAHGYTAEDYVADVAAVLDVLGPARAVVGHSLGARNAILAGSALPERIGAVVAIDYAAGIEPEVFERLRQSRSGGEGPLPDEDAVRRAVLARSPRLPPDAVERRVRHLYEAVDGGFVPRAAPWAVDQTLAAMDVDLTGALRGTTVPTLLVRGAESPFLSEAAFATSLALRPDLGADPRDDLRSDLRSDLRADVRGAVVAGTDHFVPEEAPGEVAALVRGLLRG</sequence>
<evidence type="ECO:0000313" key="4">
    <source>
        <dbReference type="Proteomes" id="UP000019753"/>
    </source>
</evidence>
<proteinExistence type="predicted"/>
<comment type="caution">
    <text evidence="3">The sequence shown here is derived from an EMBL/GenBank/DDBJ whole genome shotgun (WGS) entry which is preliminary data.</text>
</comment>
<dbReference type="AlphaFoldDB" id="A0A021VSB3"/>
<dbReference type="EMBL" id="AXCW01000048">
    <property type="protein sequence ID" value="EYR64094.1"/>
    <property type="molecule type" value="Genomic_DNA"/>
</dbReference>
<dbReference type="InterPro" id="IPR050266">
    <property type="entry name" value="AB_hydrolase_sf"/>
</dbReference>
<dbReference type="Proteomes" id="UP000019753">
    <property type="component" value="Unassembled WGS sequence"/>
</dbReference>
<keyword evidence="1 3" id="KW-0378">Hydrolase</keyword>
<name>A0A021VSB3_9CELL</name>
<dbReference type="SUPFAM" id="SSF53474">
    <property type="entry name" value="alpha/beta-Hydrolases"/>
    <property type="match status" value="1"/>
</dbReference>
<dbReference type="PRINTS" id="PR00111">
    <property type="entry name" value="ABHYDROLASE"/>
</dbReference>
<evidence type="ECO:0000256" key="1">
    <source>
        <dbReference type="ARBA" id="ARBA00022801"/>
    </source>
</evidence>
<dbReference type="GO" id="GO:0016787">
    <property type="term" value="F:hydrolase activity"/>
    <property type="evidence" value="ECO:0007669"/>
    <property type="project" value="UniProtKB-KW"/>
</dbReference>
<gene>
    <name evidence="3" type="ORF">N866_15700</name>
</gene>
<dbReference type="PANTHER" id="PTHR43798">
    <property type="entry name" value="MONOACYLGLYCEROL LIPASE"/>
    <property type="match status" value="1"/>
</dbReference>
<dbReference type="InterPro" id="IPR029058">
    <property type="entry name" value="AB_hydrolase_fold"/>
</dbReference>
<evidence type="ECO:0000259" key="2">
    <source>
        <dbReference type="Pfam" id="PF12697"/>
    </source>
</evidence>
<feature type="domain" description="AB hydrolase-1" evidence="2">
    <location>
        <begin position="26"/>
        <end position="280"/>
    </location>
</feature>
<keyword evidence="4" id="KW-1185">Reference proteome</keyword>
<dbReference type="PANTHER" id="PTHR43798:SF31">
    <property type="entry name" value="AB HYDROLASE SUPERFAMILY PROTEIN YCLE"/>
    <property type="match status" value="1"/>
</dbReference>
<dbReference type="InterPro" id="IPR000073">
    <property type="entry name" value="AB_hydrolase_1"/>
</dbReference>
<evidence type="ECO:0000313" key="3">
    <source>
        <dbReference type="EMBL" id="EYR64094.1"/>
    </source>
</evidence>